<dbReference type="Pfam" id="PF12802">
    <property type="entry name" value="MarR_2"/>
    <property type="match status" value="1"/>
</dbReference>
<protein>
    <submittedName>
        <fullName evidence="5">MarR family transcriptional regulator</fullName>
    </submittedName>
</protein>
<dbReference type="SMART" id="SM00347">
    <property type="entry name" value="HTH_MARR"/>
    <property type="match status" value="1"/>
</dbReference>
<sequence length="165" mass="18489">MDIQLREDDPIGFGRRLLRLGTAWRRELDQQLRRYGLTEASWRPILLLGNLEAPIRQGELVRMLDMDGPSLARLLEALERDGLVERSEDPADRRSKLVRIGAPGRAIHAHVHAVATTLGNNLLAGIGMDDLATCHAVFDRIEQTLRRSGLDDRSGDTQPNRGRPT</sequence>
<dbReference type="InterPro" id="IPR036388">
    <property type="entry name" value="WH-like_DNA-bd_sf"/>
</dbReference>
<evidence type="ECO:0000259" key="4">
    <source>
        <dbReference type="PROSITE" id="PS50995"/>
    </source>
</evidence>
<evidence type="ECO:0000256" key="3">
    <source>
        <dbReference type="ARBA" id="ARBA00023163"/>
    </source>
</evidence>
<evidence type="ECO:0000313" key="5">
    <source>
        <dbReference type="EMBL" id="QKE92255.1"/>
    </source>
</evidence>
<dbReference type="InterPro" id="IPR039422">
    <property type="entry name" value="MarR/SlyA-like"/>
</dbReference>
<dbReference type="Gene3D" id="1.10.10.10">
    <property type="entry name" value="Winged helix-like DNA-binding domain superfamily/Winged helix DNA-binding domain"/>
    <property type="match status" value="1"/>
</dbReference>
<dbReference type="InterPro" id="IPR036390">
    <property type="entry name" value="WH_DNA-bd_sf"/>
</dbReference>
<dbReference type="PRINTS" id="PR00598">
    <property type="entry name" value="HTHMARR"/>
</dbReference>
<keyword evidence="2" id="KW-0238">DNA-binding</keyword>
<dbReference type="GO" id="GO:0006950">
    <property type="term" value="P:response to stress"/>
    <property type="evidence" value="ECO:0007669"/>
    <property type="project" value="TreeGrafter"/>
</dbReference>
<dbReference type="AlphaFoldDB" id="A0A6M8HVR6"/>
<keyword evidence="3" id="KW-0804">Transcription</keyword>
<feature type="domain" description="HTH marR-type" evidence="4">
    <location>
        <begin position="10"/>
        <end position="143"/>
    </location>
</feature>
<dbReference type="PROSITE" id="PS50995">
    <property type="entry name" value="HTH_MARR_2"/>
    <property type="match status" value="1"/>
</dbReference>
<dbReference type="Proteomes" id="UP000500767">
    <property type="component" value="Chromosome"/>
</dbReference>
<name>A0A6M8HVR6_9PROT</name>
<organism evidence="5 6">
    <name type="scientific">Lichenicola cladoniae</name>
    <dbReference type="NCBI Taxonomy" id="1484109"/>
    <lineage>
        <taxon>Bacteria</taxon>
        <taxon>Pseudomonadati</taxon>
        <taxon>Pseudomonadota</taxon>
        <taxon>Alphaproteobacteria</taxon>
        <taxon>Acetobacterales</taxon>
        <taxon>Acetobacteraceae</taxon>
        <taxon>Lichenicola</taxon>
    </lineage>
</organism>
<evidence type="ECO:0000313" key="6">
    <source>
        <dbReference type="Proteomes" id="UP000500767"/>
    </source>
</evidence>
<dbReference type="RefSeq" id="WP_171836909.1">
    <property type="nucleotide sequence ID" value="NZ_CP053708.1"/>
</dbReference>
<gene>
    <name evidence="5" type="ORF">HN018_21445</name>
</gene>
<dbReference type="PANTHER" id="PTHR33164">
    <property type="entry name" value="TRANSCRIPTIONAL REGULATOR, MARR FAMILY"/>
    <property type="match status" value="1"/>
</dbReference>
<dbReference type="GO" id="GO:0003700">
    <property type="term" value="F:DNA-binding transcription factor activity"/>
    <property type="evidence" value="ECO:0007669"/>
    <property type="project" value="InterPro"/>
</dbReference>
<dbReference type="SUPFAM" id="SSF46785">
    <property type="entry name" value="Winged helix' DNA-binding domain"/>
    <property type="match status" value="1"/>
</dbReference>
<proteinExistence type="predicted"/>
<evidence type="ECO:0000256" key="1">
    <source>
        <dbReference type="ARBA" id="ARBA00023015"/>
    </source>
</evidence>
<dbReference type="GO" id="GO:0003677">
    <property type="term" value="F:DNA binding"/>
    <property type="evidence" value="ECO:0007669"/>
    <property type="project" value="UniProtKB-KW"/>
</dbReference>
<dbReference type="EMBL" id="CP053708">
    <property type="protein sequence ID" value="QKE92255.1"/>
    <property type="molecule type" value="Genomic_DNA"/>
</dbReference>
<accession>A0A6M8HVR6</accession>
<dbReference type="PANTHER" id="PTHR33164:SF64">
    <property type="entry name" value="TRANSCRIPTIONAL REGULATOR SLYA"/>
    <property type="match status" value="1"/>
</dbReference>
<dbReference type="KEGG" id="lck:HN018_21445"/>
<keyword evidence="6" id="KW-1185">Reference proteome</keyword>
<dbReference type="InterPro" id="IPR000835">
    <property type="entry name" value="HTH_MarR-typ"/>
</dbReference>
<evidence type="ECO:0000256" key="2">
    <source>
        <dbReference type="ARBA" id="ARBA00023125"/>
    </source>
</evidence>
<reference evidence="5 6" key="1">
    <citation type="journal article" date="2014" name="World J. Microbiol. Biotechnol.">
        <title>Biodiversity and physiological characteristics of Antarctic and Arctic lichens-associated bacteria.</title>
        <authorList>
            <person name="Lee Y.M."/>
            <person name="Kim E.H."/>
            <person name="Lee H.K."/>
            <person name="Hong S.G."/>
        </authorList>
    </citation>
    <scope>NUCLEOTIDE SEQUENCE [LARGE SCALE GENOMIC DNA]</scope>
    <source>
        <strain evidence="5 6">PAMC 26569</strain>
    </source>
</reference>
<keyword evidence="1" id="KW-0805">Transcription regulation</keyword>